<dbReference type="Gene3D" id="1.10.1200.10">
    <property type="entry name" value="ACP-like"/>
    <property type="match status" value="1"/>
</dbReference>
<keyword evidence="5" id="KW-0012">Acyltransferase</keyword>
<evidence type="ECO:0000256" key="5">
    <source>
        <dbReference type="ARBA" id="ARBA00023315"/>
    </source>
</evidence>
<dbReference type="Pfam" id="PF00550">
    <property type="entry name" value="PP-binding"/>
    <property type="match status" value="1"/>
</dbReference>
<dbReference type="Gene3D" id="3.40.47.10">
    <property type="match status" value="1"/>
</dbReference>
<dbReference type="InterPro" id="IPR014043">
    <property type="entry name" value="Acyl_transferase_dom"/>
</dbReference>
<dbReference type="SUPFAM" id="SSF53335">
    <property type="entry name" value="S-adenosyl-L-methionine-dependent methyltransferases"/>
    <property type="match status" value="1"/>
</dbReference>
<dbReference type="GO" id="GO:0044550">
    <property type="term" value="P:secondary metabolite biosynthetic process"/>
    <property type="evidence" value="ECO:0007669"/>
    <property type="project" value="UniProtKB-ARBA"/>
</dbReference>
<evidence type="ECO:0000259" key="8">
    <source>
        <dbReference type="PROSITE" id="PS50075"/>
    </source>
</evidence>
<sequence length="2610" mass="284286">MTLARGSEGPTTVLLFGPQALSFSEESLRRLRSALSENSDNVWMNEVVTELPEFTRRISEQFPKLKTTPAATLQESLKTWLAPVVEAAPALPKSLPNAVLTPLVVLDQLAQYTQYVQLANVETGMGPDLYRPQPRHIRTIGFCTGLLSALAVSSASTQAEFSKYAAVAVRLAALIGALVDAEEAIGQHGNSKVFSIAWHSTKEETDLHNILQDFPGAYISVLYDENRATITTSEKTSQKLEERFRGAGITTQAIGLRGRFHYPNYLEDVQTLLSLCDLTPELQLPDAADTVIPIHSMSGEGIVTRGKLHQIALRGMLIEQSHWGKAFDSMARSSLAHKQSILVSFGSEKCVPPTAMPRVARQTVYMATLDEAASRLSALKLLSSSYSDNDIAVVGMACKVAGADDVDEFWHLNCRGESQHREVPPERFTFETHWRAVDPQRKWFGNFVRDHDAFDHKFFQKSPREAATQDPQQRLFLQSAYQAVEQSGYFNTPNADRSVGVFVGVCAADYEANIACYPPNAFSATGNLKSFIAGKISHYFGWSGPALTIDTACSASAVAIHQGCRAILGGECTAALAGGTNVMTSPIWFQNLAAASFLSPTGACKPFDAKADGYCRGEGIACVFLKKMSKAIEDGDLILGTIRGTSVSQNDNCTPIFVPNAPSLSGLFEDVLQKSGLHPRDITLVEAHGTGTPVGDPAEYESILKVLGGRSIRSSPLPIGSVKGLIGHTECTSGVVALIKIVLAIHYGMIPPQASFQNPSPKLKATPGDMLEIRTQTTPWNAEYRAALINNYGASGSNASLVVSQRPGAPHGNMLFHVGSEPAKQAFWFTGLDERSLRDYASRLRGFLASQSVPSLADLSFNIYRQSNRTLPQGLIFSCSSVEELDSQLASFIKGDGKLVTTAKKPPRPVILCFGGQISRVIGLDRAVYASINRLREYLDLCDAALALLGLSGLYPEIFDKTQIEDPVKLQLMLFALQYSCAKCWIDCGIEPVAVVGHSFGELVALCIAGVLSLRDGLQAVSARAQLIKDAWGPDPGAMMAVEGKLEDVQTLLERAAKACPTEQSATVACYNGPTTFTLAGSTKAIDAVGDCLSSASGVRGKKLSVSNAFHSVLVEPLVVDLGKIAAGMNFAEPTIRWDRATEEPTSSNVGPEFFASHMRDPVFANHAFQRLHQEFPSAIWLEAGSNSTITKMANKALGSPASSHFAEVNITSDSGVRMLADVFVGLWKEGLTIPHWGHHRTQAQSYSPIILPPYQFEKTRHWLTLKKPQEALPAADASDTAPRKQTREELPTSLYTFVGYHGEEKSSARFRINTMIKKYEEFVSGHLIAQTAPICPATLEVDITIEALLSLRPDLKSAGLQPEIRNVENLAPICVDPSRMVWLDLQATAPDFQAWDWQMISTNAAGSSKTTHVHGQIVFRSVKDTAAKFARYERLVPHQRCTDVLHSPDPDDVLQGRNVYKVFAEIVDYSEPYQGLQKLVGKGTASAGRVVKKRTGETWLDTHLSDAFSQVGGFWVNCMTDRAPSDMYIAAGFESWIRRPPSSSSSDADTTTYVWDVMACHARASEKAYTTDIFIFEAETGVLRELILGINYARMPKSTMIKLLTKLTASMSSRAAAAVSSSAAVVISTPPPASPSESAGSLVIQATAVSASKEDEETSTAAPKPAKQNKSSQTAAFVIEILAELSGADANAIKLGTQLANIGIDSLVGMEMVHDLEAKFECSLDMDQMAEVVTVLDVVQCVQRTLGEDTGDDGEDGDGDAATSSTSGPESQTPDSQSSADSATTVSDTDMTTADKELPLAVSDVLGAFGEVKKMTDQFITDYNCSGYMDNINPKQTQLCTALVVEAFEQLGCHIRTAKAGEKLRRISHAPQHGRLVQYLYDLLEKMSRLIDVDGDNIVRTAVSVPHKSSKEIMEGLVAAYPDHRFANRLAYFCGTRLVEVLQGKLDGVKLIFGNEEGRQLVSGLYGDSLLNKLFYKQMEDFLARLVSRLPRDSGPLKILEMGAGTGGTTKYLVPLLARLEFPVEYTFTDLAPSFVAAARRQFKAYPFMKFRAHDMEQEPADDLIGTQHIIVASNAVHATHSLTVSAGNIRKALRPDGFLMMLEMTETLPWVDIIFGLLEGWWLFDDGRQHAISHQSRWERELHSLGYGHVDWTDGHLPENNIQRIIIAMASGAKFERLPIPAKPTTEPDFNTTERAAVVDAYVEKFTAGFTMTSPSSRSAPALQQCVLVTGATGSLGAHLAAELAARSDVHTVICLNRPSRNSAPEQRQRKSLAEKGLELSPDRLAKLRIIETDTSKPRLGLSDDQYDLLARTVTAIIHNAWPMSGVRPVRGFEAQFAAMRNLIDLARDATTHGAAAPITFQFISSIAVVGHHPLLPGRDGDPHVPEQRVAIDSVLPNGYGDAKYACERMLDATLHRFPDRFRAMCVRLGQVAGNATTGYWNALEHLSFLVKSSQTLRALPDFGGLLSWTPVDAVAATLTDLVLFSQGRGAKVHPVYHIDNPVRQPWEEMVPNLAGALGIPPANVVPFAEWVRRVRHFPGSVEKDNPAFKLVDFLDENFLRMSCGGLLLDTAHTCEHSPTLAALGPVSREVTVGYIRYWQRVGFLTLI</sequence>
<dbReference type="InterPro" id="IPR014031">
    <property type="entry name" value="Ketoacyl_synth_C"/>
</dbReference>
<gene>
    <name evidence="11" type="ORF">MMYC01_204840</name>
</gene>
<evidence type="ECO:0000313" key="12">
    <source>
        <dbReference type="Proteomes" id="UP000078237"/>
    </source>
</evidence>
<protein>
    <submittedName>
        <fullName evidence="11">Conidial yellow pigment biosynthesis polyketide synthase</fullName>
    </submittedName>
</protein>
<dbReference type="OrthoDB" id="329835at2759"/>
<dbReference type="Pfam" id="PF00109">
    <property type="entry name" value="ketoacyl-synt"/>
    <property type="match status" value="1"/>
</dbReference>
<dbReference type="Proteomes" id="UP000078237">
    <property type="component" value="Unassembled WGS sequence"/>
</dbReference>
<dbReference type="InterPro" id="IPR042104">
    <property type="entry name" value="PKS_dehydratase_sf"/>
</dbReference>
<dbReference type="InterPro" id="IPR016039">
    <property type="entry name" value="Thiolase-like"/>
</dbReference>
<evidence type="ECO:0000256" key="1">
    <source>
        <dbReference type="ARBA" id="ARBA00022450"/>
    </source>
</evidence>
<evidence type="ECO:0000256" key="2">
    <source>
        <dbReference type="ARBA" id="ARBA00022553"/>
    </source>
</evidence>
<evidence type="ECO:0000256" key="6">
    <source>
        <dbReference type="PROSITE-ProRule" id="PRU01363"/>
    </source>
</evidence>
<dbReference type="Gene3D" id="3.10.129.110">
    <property type="entry name" value="Polyketide synthase dehydratase"/>
    <property type="match status" value="1"/>
</dbReference>
<evidence type="ECO:0000259" key="9">
    <source>
        <dbReference type="PROSITE" id="PS52004"/>
    </source>
</evidence>
<dbReference type="EMBL" id="LCTW02000095">
    <property type="protein sequence ID" value="KXX79183.1"/>
    <property type="molecule type" value="Genomic_DNA"/>
</dbReference>
<feature type="domain" description="PKS/mFAS DH" evidence="10">
    <location>
        <begin position="1296"/>
        <end position="1602"/>
    </location>
</feature>
<dbReference type="SUPFAM" id="SSF53901">
    <property type="entry name" value="Thiolase-like"/>
    <property type="match status" value="1"/>
</dbReference>
<feature type="compositionally biased region" description="Polar residues" evidence="7">
    <location>
        <begin position="1765"/>
        <end position="1775"/>
    </location>
</feature>
<dbReference type="VEuPathDB" id="FungiDB:MMYC01_204840"/>
<dbReference type="SUPFAM" id="SSF51735">
    <property type="entry name" value="NAD(P)-binding Rossmann-fold domains"/>
    <property type="match status" value="1"/>
</dbReference>
<dbReference type="Gene3D" id="3.40.366.10">
    <property type="entry name" value="Malonyl-Coenzyme A Acyl Carrier Protein, domain 2"/>
    <property type="match status" value="2"/>
</dbReference>
<feature type="domain" description="Carrier" evidence="8">
    <location>
        <begin position="1673"/>
        <end position="1747"/>
    </location>
</feature>
<reference evidence="11 12" key="1">
    <citation type="journal article" date="2016" name="Genome Announc.">
        <title>Genome Sequence of Madurella mycetomatis mm55, Isolated from a Human Mycetoma Case in Sudan.</title>
        <authorList>
            <person name="Smit S."/>
            <person name="Derks M.F."/>
            <person name="Bervoets S."/>
            <person name="Fahal A."/>
            <person name="van Leeuwen W."/>
            <person name="van Belkum A."/>
            <person name="van de Sande W.W."/>
        </authorList>
    </citation>
    <scope>NUCLEOTIDE SEQUENCE [LARGE SCALE GENOMIC DNA]</scope>
    <source>
        <strain evidence="12">mm55</strain>
    </source>
</reference>
<dbReference type="InterPro" id="IPR032088">
    <property type="entry name" value="SAT"/>
</dbReference>
<feature type="compositionally biased region" description="Acidic residues" evidence="7">
    <location>
        <begin position="1750"/>
        <end position="1760"/>
    </location>
</feature>
<organism evidence="11 12">
    <name type="scientific">Madurella mycetomatis</name>
    <dbReference type="NCBI Taxonomy" id="100816"/>
    <lineage>
        <taxon>Eukaryota</taxon>
        <taxon>Fungi</taxon>
        <taxon>Dikarya</taxon>
        <taxon>Ascomycota</taxon>
        <taxon>Pezizomycotina</taxon>
        <taxon>Sordariomycetes</taxon>
        <taxon>Sordariomycetidae</taxon>
        <taxon>Sordariales</taxon>
        <taxon>Sordariales incertae sedis</taxon>
        <taxon>Madurella</taxon>
    </lineage>
</organism>
<dbReference type="InterPro" id="IPR020841">
    <property type="entry name" value="PKS_Beta-ketoAc_synthase_dom"/>
</dbReference>
<dbReference type="PROSITE" id="PS00606">
    <property type="entry name" value="KS3_1"/>
    <property type="match status" value="1"/>
</dbReference>
<evidence type="ECO:0000256" key="4">
    <source>
        <dbReference type="ARBA" id="ARBA00023268"/>
    </source>
</evidence>
<dbReference type="PROSITE" id="PS52019">
    <property type="entry name" value="PKS_MFAS_DH"/>
    <property type="match status" value="1"/>
</dbReference>
<dbReference type="InterPro" id="IPR041068">
    <property type="entry name" value="HTH_51"/>
</dbReference>
<feature type="region of interest" description="N-terminal hotdog fold" evidence="6">
    <location>
        <begin position="1296"/>
        <end position="1425"/>
    </location>
</feature>
<dbReference type="InterPro" id="IPR009081">
    <property type="entry name" value="PP-bd_ACP"/>
</dbReference>
<dbReference type="PROSITE" id="PS50075">
    <property type="entry name" value="CARRIER"/>
    <property type="match status" value="1"/>
</dbReference>
<feature type="active site" description="Proton acceptor; for dehydratase activity" evidence="6">
    <location>
        <position position="1327"/>
    </location>
</feature>
<dbReference type="SUPFAM" id="SSF47336">
    <property type="entry name" value="ACP-like"/>
    <property type="match status" value="1"/>
</dbReference>
<dbReference type="Pfam" id="PF02801">
    <property type="entry name" value="Ketoacyl-synt_C"/>
    <property type="match status" value="1"/>
</dbReference>
<dbReference type="AlphaFoldDB" id="A0A175W6A5"/>
<evidence type="ECO:0000256" key="7">
    <source>
        <dbReference type="SAM" id="MobiDB-lite"/>
    </source>
</evidence>
<dbReference type="InterPro" id="IPR013120">
    <property type="entry name" value="FAR_NAD-bd"/>
</dbReference>
<dbReference type="InterPro" id="IPR029063">
    <property type="entry name" value="SAM-dependent_MTases_sf"/>
</dbReference>
<proteinExistence type="predicted"/>
<dbReference type="Gene3D" id="3.40.50.720">
    <property type="entry name" value="NAD(P)-binding Rossmann-like Domain"/>
    <property type="match status" value="1"/>
</dbReference>
<dbReference type="PANTHER" id="PTHR45681:SF6">
    <property type="entry name" value="POLYKETIDE SYNTHASE 37"/>
    <property type="match status" value="1"/>
</dbReference>
<feature type="compositionally biased region" description="Low complexity" evidence="7">
    <location>
        <begin position="1776"/>
        <end position="1793"/>
    </location>
</feature>
<dbReference type="SUPFAM" id="SSF52151">
    <property type="entry name" value="FabD/lysophospholipase-like"/>
    <property type="match status" value="1"/>
</dbReference>
<dbReference type="SUPFAM" id="SSF55048">
    <property type="entry name" value="Probable ACP-binding domain of malonyl-CoA ACP transacylase"/>
    <property type="match status" value="1"/>
</dbReference>
<dbReference type="InterPro" id="IPR016035">
    <property type="entry name" value="Acyl_Trfase/lysoPLipase"/>
</dbReference>
<keyword evidence="1" id="KW-0596">Phosphopantetheine</keyword>
<evidence type="ECO:0000313" key="11">
    <source>
        <dbReference type="EMBL" id="KXX79183.1"/>
    </source>
</evidence>
<dbReference type="SMART" id="SM00827">
    <property type="entry name" value="PKS_AT"/>
    <property type="match status" value="1"/>
</dbReference>
<name>A0A175W6A5_9PEZI</name>
<feature type="active site" description="Proton donor; for dehydratase activity" evidence="6">
    <location>
        <position position="1507"/>
    </location>
</feature>
<dbReference type="GO" id="GO:0006633">
    <property type="term" value="P:fatty acid biosynthetic process"/>
    <property type="evidence" value="ECO:0007669"/>
    <property type="project" value="InterPro"/>
</dbReference>
<dbReference type="InterPro" id="IPR049900">
    <property type="entry name" value="PKS_mFAS_DH"/>
</dbReference>
<dbReference type="InterPro" id="IPR018201">
    <property type="entry name" value="Ketoacyl_synth_AS"/>
</dbReference>
<keyword evidence="4" id="KW-0511">Multifunctional enzyme</keyword>
<dbReference type="Pfam" id="PF00698">
    <property type="entry name" value="Acyl_transf_1"/>
    <property type="match status" value="1"/>
</dbReference>
<dbReference type="Pfam" id="PF08242">
    <property type="entry name" value="Methyltransf_12"/>
    <property type="match status" value="1"/>
</dbReference>
<dbReference type="Gene3D" id="3.30.70.3290">
    <property type="match status" value="1"/>
</dbReference>
<dbReference type="SMART" id="SM00825">
    <property type="entry name" value="PKS_KS"/>
    <property type="match status" value="1"/>
</dbReference>
<dbReference type="CDD" id="cd00833">
    <property type="entry name" value="PKS"/>
    <property type="match status" value="1"/>
</dbReference>
<dbReference type="STRING" id="100816.A0A175W6A5"/>
<dbReference type="InterPro" id="IPR036736">
    <property type="entry name" value="ACP-like_sf"/>
</dbReference>
<evidence type="ECO:0000256" key="3">
    <source>
        <dbReference type="ARBA" id="ARBA00022679"/>
    </source>
</evidence>
<dbReference type="InterPro" id="IPR016036">
    <property type="entry name" value="Malonyl_transacylase_ACP-bd"/>
</dbReference>
<dbReference type="PROSITE" id="PS52004">
    <property type="entry name" value="KS3_2"/>
    <property type="match status" value="1"/>
</dbReference>
<keyword evidence="2" id="KW-0597">Phosphoprotein</keyword>
<dbReference type="Pfam" id="PF16073">
    <property type="entry name" value="SAT"/>
    <property type="match status" value="1"/>
</dbReference>
<dbReference type="InterPro" id="IPR014030">
    <property type="entry name" value="Ketoacyl_synth_N"/>
</dbReference>
<dbReference type="InterPro" id="IPR050444">
    <property type="entry name" value="Polyketide_Synthase"/>
</dbReference>
<dbReference type="PANTHER" id="PTHR45681">
    <property type="entry name" value="POLYKETIDE SYNTHASE 44-RELATED"/>
    <property type="match status" value="1"/>
</dbReference>
<dbReference type="InterPro" id="IPR001227">
    <property type="entry name" value="Ac_transferase_dom_sf"/>
</dbReference>
<comment type="caution">
    <text evidence="11">The sequence shown here is derived from an EMBL/GenBank/DDBJ whole genome shotgun (WGS) entry which is preliminary data.</text>
</comment>
<accession>A0A175W6A5</accession>
<dbReference type="InterPro" id="IPR013217">
    <property type="entry name" value="Methyltransf_12"/>
</dbReference>
<feature type="region of interest" description="C-terminal hotdog fold" evidence="6">
    <location>
        <begin position="1451"/>
        <end position="1602"/>
    </location>
</feature>
<dbReference type="Pfam" id="PF18558">
    <property type="entry name" value="HTH_51"/>
    <property type="match status" value="1"/>
</dbReference>
<keyword evidence="12" id="KW-1185">Reference proteome</keyword>
<dbReference type="Gene3D" id="3.40.50.150">
    <property type="entry name" value="Vaccinia Virus protein VP39"/>
    <property type="match status" value="1"/>
</dbReference>
<dbReference type="Pfam" id="PF07993">
    <property type="entry name" value="NAD_binding_4"/>
    <property type="match status" value="1"/>
</dbReference>
<dbReference type="GO" id="GO:0004315">
    <property type="term" value="F:3-oxoacyl-[acyl-carrier-protein] synthase activity"/>
    <property type="evidence" value="ECO:0007669"/>
    <property type="project" value="InterPro"/>
</dbReference>
<feature type="domain" description="Ketosynthase family 3 (KS3)" evidence="9">
    <location>
        <begin position="388"/>
        <end position="805"/>
    </location>
</feature>
<keyword evidence="3" id="KW-0808">Transferase</keyword>
<dbReference type="InterPro" id="IPR036291">
    <property type="entry name" value="NAD(P)-bd_dom_sf"/>
</dbReference>
<evidence type="ECO:0000259" key="10">
    <source>
        <dbReference type="PROSITE" id="PS52019"/>
    </source>
</evidence>
<feature type="region of interest" description="Disordered" evidence="7">
    <location>
        <begin position="1747"/>
        <end position="1793"/>
    </location>
</feature>